<evidence type="ECO:0000256" key="1">
    <source>
        <dbReference type="SAM" id="Phobius"/>
    </source>
</evidence>
<sequence length="94" mass="10516">MRRRQKEGILRWRSKFLAIMLIIALMPACQTHTAQIFIPLAYGLTGLCIALLISPTPTAALVGLLVGALLGAAVYNNSLKRYFLERYRLSEPQK</sequence>
<dbReference type="AlphaFoldDB" id="A0A7C3WR96"/>
<organism evidence="2">
    <name type="scientific">Desulfobacca acetoxidans</name>
    <dbReference type="NCBI Taxonomy" id="60893"/>
    <lineage>
        <taxon>Bacteria</taxon>
        <taxon>Pseudomonadati</taxon>
        <taxon>Thermodesulfobacteriota</taxon>
        <taxon>Desulfobaccia</taxon>
        <taxon>Desulfobaccales</taxon>
        <taxon>Desulfobaccaceae</taxon>
        <taxon>Desulfobacca</taxon>
    </lineage>
</organism>
<feature type="transmembrane region" description="Helical" evidence="1">
    <location>
        <begin position="41"/>
        <end position="74"/>
    </location>
</feature>
<protein>
    <submittedName>
        <fullName evidence="2">Uncharacterized protein</fullName>
    </submittedName>
</protein>
<gene>
    <name evidence="2" type="ORF">ENV62_07775</name>
</gene>
<reference evidence="2" key="1">
    <citation type="journal article" date="2020" name="mSystems">
        <title>Genome- and Community-Level Interaction Insights into Carbon Utilization and Element Cycling Functions of Hydrothermarchaeota in Hydrothermal Sediment.</title>
        <authorList>
            <person name="Zhou Z."/>
            <person name="Liu Y."/>
            <person name="Xu W."/>
            <person name="Pan J."/>
            <person name="Luo Z.H."/>
            <person name="Li M."/>
        </authorList>
    </citation>
    <scope>NUCLEOTIDE SEQUENCE [LARGE SCALE GENOMIC DNA]</scope>
    <source>
        <strain evidence="2">SpSt-776</strain>
    </source>
</reference>
<name>A0A7C3WR96_9BACT</name>
<keyword evidence="1" id="KW-1133">Transmembrane helix</keyword>
<proteinExistence type="predicted"/>
<keyword evidence="1" id="KW-0472">Membrane</keyword>
<evidence type="ECO:0000313" key="2">
    <source>
        <dbReference type="EMBL" id="HGB15116.1"/>
    </source>
</evidence>
<dbReference type="EMBL" id="DTHB01000049">
    <property type="protein sequence ID" value="HGB15116.1"/>
    <property type="molecule type" value="Genomic_DNA"/>
</dbReference>
<comment type="caution">
    <text evidence="2">The sequence shown here is derived from an EMBL/GenBank/DDBJ whole genome shotgun (WGS) entry which is preliminary data.</text>
</comment>
<keyword evidence="1" id="KW-0812">Transmembrane</keyword>
<accession>A0A7C3WR96</accession>